<dbReference type="PANTHER" id="PTHR46401:SF2">
    <property type="entry name" value="GLYCOSYLTRANSFERASE WBBK-RELATED"/>
    <property type="match status" value="1"/>
</dbReference>
<reference evidence="4 5" key="1">
    <citation type="submission" date="2019-12" db="EMBL/GenBank/DDBJ databases">
        <title>Mucilaginibacter sp. HME9299 genome sequencing and assembly.</title>
        <authorList>
            <person name="Kang H."/>
            <person name="Kim H."/>
            <person name="Joh K."/>
        </authorList>
    </citation>
    <scope>NUCLEOTIDE SEQUENCE [LARGE SCALE GENOMIC DNA]</scope>
    <source>
        <strain evidence="4 5">HME9299</strain>
    </source>
</reference>
<dbReference type="Pfam" id="PF00534">
    <property type="entry name" value="Glycos_transf_1"/>
    <property type="match status" value="1"/>
</dbReference>
<proteinExistence type="predicted"/>
<gene>
    <name evidence="4" type="ORF">GO816_05855</name>
</gene>
<protein>
    <submittedName>
        <fullName evidence="4">Glycosyltransferase</fullName>
    </submittedName>
</protein>
<dbReference type="Gene3D" id="3.40.50.2000">
    <property type="entry name" value="Glycogen Phosphorylase B"/>
    <property type="match status" value="2"/>
</dbReference>
<evidence type="ECO:0000313" key="4">
    <source>
        <dbReference type="EMBL" id="MVN90644.1"/>
    </source>
</evidence>
<dbReference type="SUPFAM" id="SSF53756">
    <property type="entry name" value="UDP-Glycosyltransferase/glycogen phosphorylase"/>
    <property type="match status" value="1"/>
</dbReference>
<comment type="caution">
    <text evidence="4">The sequence shown here is derived from an EMBL/GenBank/DDBJ whole genome shotgun (WGS) entry which is preliminary data.</text>
</comment>
<dbReference type="PANTHER" id="PTHR46401">
    <property type="entry name" value="GLYCOSYLTRANSFERASE WBBK-RELATED"/>
    <property type="match status" value="1"/>
</dbReference>
<keyword evidence="1 4" id="KW-0808">Transferase</keyword>
<dbReference type="EMBL" id="WQLA01000002">
    <property type="protein sequence ID" value="MVN90644.1"/>
    <property type="molecule type" value="Genomic_DNA"/>
</dbReference>
<dbReference type="GO" id="GO:0016757">
    <property type="term" value="F:glycosyltransferase activity"/>
    <property type="evidence" value="ECO:0007669"/>
    <property type="project" value="InterPro"/>
</dbReference>
<dbReference type="AlphaFoldDB" id="A0A6I4IQ81"/>
<feature type="domain" description="Glycosyltransferase subfamily 4-like N-terminal" evidence="3">
    <location>
        <begin position="15"/>
        <end position="172"/>
    </location>
</feature>
<dbReference type="Pfam" id="PF13439">
    <property type="entry name" value="Glyco_transf_4"/>
    <property type="match status" value="1"/>
</dbReference>
<dbReference type="OrthoDB" id="9801609at2"/>
<evidence type="ECO:0000259" key="2">
    <source>
        <dbReference type="Pfam" id="PF00534"/>
    </source>
</evidence>
<dbReference type="InterPro" id="IPR028098">
    <property type="entry name" value="Glyco_trans_4-like_N"/>
</dbReference>
<sequence length="362" mass="41561">MKILIDHQMFSIQKYGGISRYFANLHSGLNKTGHQSTITALYSENEYVKHEPFLFNNNIGRKLFAGKQKKYYAWNRRYSRWNVKRGNFDVFHPTFDDPYFIKYLKKPCVVTIHDMVHELHPQYISNAAHVALRKKAVMEKADAIIAISEFTRQDIIKVYPHMAGKIQVVHHGYWGLSNTAQHNHTLPSRFILYVGERWHYKNFNRFIAGIEPLLKQDKSLNLVCAGGKAFTKDELQTFKELNVTSQCHQMDVTDEVLQQLYTQALCFAFPSLHEGFGLPLLEAFANQCPVICSNSSCLPEVAADAAVYFDPHEPNDIGQAVKKVLDNTSLQQELKQKGTERLGHFTMDACVKNTIRVYQSVI</sequence>
<accession>A0A6I4IQ81</accession>
<evidence type="ECO:0000313" key="5">
    <source>
        <dbReference type="Proteomes" id="UP000434850"/>
    </source>
</evidence>
<feature type="domain" description="Glycosyl transferase family 1" evidence="2">
    <location>
        <begin position="181"/>
        <end position="340"/>
    </location>
</feature>
<evidence type="ECO:0000256" key="1">
    <source>
        <dbReference type="ARBA" id="ARBA00022679"/>
    </source>
</evidence>
<evidence type="ECO:0000259" key="3">
    <source>
        <dbReference type="Pfam" id="PF13439"/>
    </source>
</evidence>
<name>A0A6I4IQ81_9SPHI</name>
<dbReference type="Proteomes" id="UP000434850">
    <property type="component" value="Unassembled WGS sequence"/>
</dbReference>
<dbReference type="RefSeq" id="WP_157540419.1">
    <property type="nucleotide sequence ID" value="NZ_WQLA01000002.1"/>
</dbReference>
<organism evidence="4 5">
    <name type="scientific">Mucilaginibacter aquatilis</name>
    <dbReference type="NCBI Taxonomy" id="1517760"/>
    <lineage>
        <taxon>Bacteria</taxon>
        <taxon>Pseudomonadati</taxon>
        <taxon>Bacteroidota</taxon>
        <taxon>Sphingobacteriia</taxon>
        <taxon>Sphingobacteriales</taxon>
        <taxon>Sphingobacteriaceae</taxon>
        <taxon>Mucilaginibacter</taxon>
    </lineage>
</organism>
<dbReference type="CDD" id="cd03809">
    <property type="entry name" value="GT4_MtfB-like"/>
    <property type="match status" value="1"/>
</dbReference>
<dbReference type="InterPro" id="IPR001296">
    <property type="entry name" value="Glyco_trans_1"/>
</dbReference>
<keyword evidence="5" id="KW-1185">Reference proteome</keyword>